<keyword evidence="1" id="KW-0472">Membrane</keyword>
<evidence type="ECO:0000313" key="3">
    <source>
        <dbReference type="Proteomes" id="UP001152622"/>
    </source>
</evidence>
<evidence type="ECO:0000313" key="2">
    <source>
        <dbReference type="EMBL" id="KAJ8365594.1"/>
    </source>
</evidence>
<keyword evidence="1" id="KW-0812">Transmembrane</keyword>
<dbReference type="EMBL" id="JAINUF010000004">
    <property type="protein sequence ID" value="KAJ8365594.1"/>
    <property type="molecule type" value="Genomic_DNA"/>
</dbReference>
<keyword evidence="3" id="KW-1185">Reference proteome</keyword>
<sequence>MTDTEDPARGKHCSRLTVGYMDVNSSSTRSLFRKMHSLNQRWAIPFMEGFPAWFNGRWKRLVSALRVLPSRPWKSLSLLIHAGASLLALLVYSQSNKLYSFVAHIFISQYRFPYVVPLTFAQVVLPLGAMATLHGLGCIKLQPYSLQLGEQLLVPSICDSIQAVLALWAVSSPTGLYPLTARLLPLACVAWTHALGLTGHPSIQTTFLLTAVTLTSAVTTGTHNALWIEPLVSLYAPLSLFLHSLSLCWLAKVGKSAVRRERRHSSCLNLYFCLCVNRSLVLGFLCLLHPDSPRVLDEGCWHSLLFLAYLLAMLLLGALQHLLLAAAALYCSPLAAAVTHTAQDTVQSFAGLL</sequence>
<proteinExistence type="predicted"/>
<dbReference type="Proteomes" id="UP001152622">
    <property type="component" value="Chromosome 4"/>
</dbReference>
<dbReference type="AlphaFoldDB" id="A0A9Q1FT93"/>
<feature type="transmembrane region" description="Helical" evidence="1">
    <location>
        <begin position="234"/>
        <end position="254"/>
    </location>
</feature>
<reference evidence="2" key="1">
    <citation type="journal article" date="2023" name="Science">
        <title>Genome structures resolve the early diversification of teleost fishes.</title>
        <authorList>
            <person name="Parey E."/>
            <person name="Louis A."/>
            <person name="Montfort J."/>
            <person name="Bouchez O."/>
            <person name="Roques C."/>
            <person name="Iampietro C."/>
            <person name="Lluch J."/>
            <person name="Castinel A."/>
            <person name="Donnadieu C."/>
            <person name="Desvignes T."/>
            <person name="Floi Bucao C."/>
            <person name="Jouanno E."/>
            <person name="Wen M."/>
            <person name="Mejri S."/>
            <person name="Dirks R."/>
            <person name="Jansen H."/>
            <person name="Henkel C."/>
            <person name="Chen W.J."/>
            <person name="Zahm M."/>
            <person name="Cabau C."/>
            <person name="Klopp C."/>
            <person name="Thompson A.W."/>
            <person name="Robinson-Rechavi M."/>
            <person name="Braasch I."/>
            <person name="Lecointre G."/>
            <person name="Bobe J."/>
            <person name="Postlethwait J.H."/>
            <person name="Berthelot C."/>
            <person name="Roest Crollius H."/>
            <person name="Guiguen Y."/>
        </authorList>
    </citation>
    <scope>NUCLEOTIDE SEQUENCE</scope>
    <source>
        <strain evidence="2">WJC10195</strain>
    </source>
</reference>
<dbReference type="OrthoDB" id="9943635at2759"/>
<organism evidence="2 3">
    <name type="scientific">Synaphobranchus kaupii</name>
    <name type="common">Kaup's arrowtooth eel</name>
    <dbReference type="NCBI Taxonomy" id="118154"/>
    <lineage>
        <taxon>Eukaryota</taxon>
        <taxon>Metazoa</taxon>
        <taxon>Chordata</taxon>
        <taxon>Craniata</taxon>
        <taxon>Vertebrata</taxon>
        <taxon>Euteleostomi</taxon>
        <taxon>Actinopterygii</taxon>
        <taxon>Neopterygii</taxon>
        <taxon>Teleostei</taxon>
        <taxon>Anguilliformes</taxon>
        <taxon>Synaphobranchidae</taxon>
        <taxon>Synaphobranchus</taxon>
    </lineage>
</organism>
<evidence type="ECO:0000256" key="1">
    <source>
        <dbReference type="SAM" id="Phobius"/>
    </source>
</evidence>
<feature type="transmembrane region" description="Helical" evidence="1">
    <location>
        <begin position="76"/>
        <end position="94"/>
    </location>
</feature>
<feature type="transmembrane region" description="Helical" evidence="1">
    <location>
        <begin position="305"/>
        <end position="330"/>
    </location>
</feature>
<feature type="transmembrane region" description="Helical" evidence="1">
    <location>
        <begin position="114"/>
        <end position="139"/>
    </location>
</feature>
<gene>
    <name evidence="2" type="ORF">SKAU_G00144250</name>
</gene>
<accession>A0A9Q1FT93</accession>
<keyword evidence="1" id="KW-1133">Transmembrane helix</keyword>
<comment type="caution">
    <text evidence="2">The sequence shown here is derived from an EMBL/GenBank/DDBJ whole genome shotgun (WGS) entry which is preliminary data.</text>
</comment>
<protein>
    <submittedName>
        <fullName evidence="2">Uncharacterized protein</fullName>
    </submittedName>
</protein>
<feature type="transmembrane region" description="Helical" evidence="1">
    <location>
        <begin position="266"/>
        <end position="285"/>
    </location>
</feature>
<name>A0A9Q1FT93_SYNKA</name>